<dbReference type="Pfam" id="PF00486">
    <property type="entry name" value="Trans_reg_C"/>
    <property type="match status" value="1"/>
</dbReference>
<proteinExistence type="predicted"/>
<name>A0A1D8TLF4_9CYAN</name>
<dbReference type="AlphaFoldDB" id="A0A1D8TLF4"/>
<gene>
    <name evidence="7" type="ORF">BJP34_02575</name>
</gene>
<dbReference type="Pfam" id="PF00072">
    <property type="entry name" value="Response_reg"/>
    <property type="match status" value="3"/>
</dbReference>
<dbReference type="GO" id="GO:0006355">
    <property type="term" value="P:regulation of DNA-templated transcription"/>
    <property type="evidence" value="ECO:0007669"/>
    <property type="project" value="InterPro"/>
</dbReference>
<dbReference type="GO" id="GO:0000156">
    <property type="term" value="F:phosphorelay response regulator activity"/>
    <property type="evidence" value="ECO:0007669"/>
    <property type="project" value="TreeGrafter"/>
</dbReference>
<dbReference type="InterPro" id="IPR001867">
    <property type="entry name" value="OmpR/PhoB-type_DNA-bd"/>
</dbReference>
<feature type="modified residue" description="4-aspartylphosphate" evidence="2">
    <location>
        <position position="585"/>
    </location>
</feature>
<dbReference type="InterPro" id="IPR029787">
    <property type="entry name" value="Nucleotide_cyclase"/>
</dbReference>
<sequence>MRLLLVEDDNALALTLSKVLREQNYIVNIAGDGEEGWEYAQAFTYDLIVLEVDLPKLDGISLCKRLRQASYDRGILLLLSQAAIAEQVKLNAEADDYIVKPFTAKDLLTRIRTLLRHHSVSGLRLLEWGDVCLDPSTCEVTYKGQLLHLSPKEYGLLELFLSHPRRVFSQSIILEHLWSFEDPPSPETVRAHVKGLRRKLKSVEADDVIETVYGMGYRLKSLPRSKIKKLKPTPTRFNQPWERSKGTMWRQFATVEQAVNALEAGHLTEELRKQAQQQVHKLVRALDKFGLVEGSRLAQTIEYWLQEVSITKTRNSGKRRYRSRRRNYDNQIELPSPQLQQLSSPTNIQNLASLVALLSEELQQPPSACSGDVSSELEDNSTITVLKEPELTEDNRSQPLAPDQLPKKLPLILVIDGDVQLTQQLEREAVNWDMQVKVVLDPRQARIVMDQEIPDVVLLDLMFPNYREDGIALLKYFQNQYPQIPVIVSTQQNRFRDRVEVARQGGRAFLSKPVTPIQLLDTVEDVLNQDRPSTAKVLAVDDDPLVLESIRHFLQPLGVQIITLEEPDQFWEELEGTAPDLLILDLDMPQFNGIELCQVVRNDRIWHGLPILLLCEHQDSETIHRIYQAGADDYIFKPITKSELVTRVFHRLERTKLLRSLGETDQLTGVANRRQSTIEFNRLLHLSQRYHQPLCYALLDLNNLKQVNEQYGHVMGDRILKRLGQILRQKFRSHDIVARWGGKEFFIGMYGLNRQAGVRRLQEILETVSEEFHDCELVQVTFSAGVAEYPGDGTDIESLYRAADEAIERAQATGQDCVFPAQSLAGNFTQ</sequence>
<dbReference type="Gene3D" id="1.10.10.10">
    <property type="entry name" value="Winged helix-like DNA-binding domain superfamily/Winged helix DNA-binding domain"/>
    <property type="match status" value="1"/>
</dbReference>
<dbReference type="SMART" id="SM00267">
    <property type="entry name" value="GGDEF"/>
    <property type="match status" value="1"/>
</dbReference>
<protein>
    <recommendedName>
        <fullName evidence="9">Transcriptional regulator</fullName>
    </recommendedName>
</protein>
<dbReference type="PROSITE" id="PS50110">
    <property type="entry name" value="RESPONSE_REGULATORY"/>
    <property type="match status" value="3"/>
</dbReference>
<dbReference type="SUPFAM" id="SSF55073">
    <property type="entry name" value="Nucleotide cyclase"/>
    <property type="match status" value="1"/>
</dbReference>
<feature type="domain" description="Response regulatory" evidence="4">
    <location>
        <begin position="2"/>
        <end position="115"/>
    </location>
</feature>
<dbReference type="PROSITE" id="PS51755">
    <property type="entry name" value="OMPR_PHOB"/>
    <property type="match status" value="1"/>
</dbReference>
<accession>A0A1D8TLF4</accession>
<feature type="domain" description="Response regulatory" evidence="4">
    <location>
        <begin position="536"/>
        <end position="652"/>
    </location>
</feature>
<dbReference type="RefSeq" id="WP_070390985.1">
    <property type="nucleotide sequence ID" value="NZ_CP017599.1"/>
</dbReference>
<dbReference type="NCBIfam" id="TIGR00254">
    <property type="entry name" value="GGDEF"/>
    <property type="match status" value="1"/>
</dbReference>
<dbReference type="Proteomes" id="UP000177870">
    <property type="component" value="Chromosome"/>
</dbReference>
<comment type="caution">
    <text evidence="2">Lacks conserved residue(s) required for the propagation of feature annotation.</text>
</comment>
<evidence type="ECO:0000256" key="1">
    <source>
        <dbReference type="ARBA" id="ARBA00023125"/>
    </source>
</evidence>
<dbReference type="CDD" id="cd00383">
    <property type="entry name" value="trans_reg_C"/>
    <property type="match status" value="1"/>
</dbReference>
<evidence type="ECO:0000256" key="3">
    <source>
        <dbReference type="PROSITE-ProRule" id="PRU01091"/>
    </source>
</evidence>
<evidence type="ECO:0000313" key="8">
    <source>
        <dbReference type="Proteomes" id="UP000177870"/>
    </source>
</evidence>
<feature type="domain" description="Response regulatory" evidence="4">
    <location>
        <begin position="411"/>
        <end position="527"/>
    </location>
</feature>
<dbReference type="Gene3D" id="3.40.50.2300">
    <property type="match status" value="3"/>
</dbReference>
<dbReference type="InterPro" id="IPR000160">
    <property type="entry name" value="GGDEF_dom"/>
</dbReference>
<dbReference type="EMBL" id="CP017599">
    <property type="protein sequence ID" value="AOW98478.1"/>
    <property type="molecule type" value="Genomic_DNA"/>
</dbReference>
<dbReference type="CDD" id="cd01949">
    <property type="entry name" value="GGDEF"/>
    <property type="match status" value="1"/>
</dbReference>
<dbReference type="SMART" id="SM00862">
    <property type="entry name" value="Trans_reg_C"/>
    <property type="match status" value="1"/>
</dbReference>
<dbReference type="GO" id="GO:0005829">
    <property type="term" value="C:cytosol"/>
    <property type="evidence" value="ECO:0007669"/>
    <property type="project" value="TreeGrafter"/>
</dbReference>
<feature type="modified residue" description="4-aspartylphosphate" evidence="2">
    <location>
        <position position="460"/>
    </location>
</feature>
<evidence type="ECO:0000259" key="6">
    <source>
        <dbReference type="PROSITE" id="PS51755"/>
    </source>
</evidence>
<dbReference type="CDD" id="cd00156">
    <property type="entry name" value="REC"/>
    <property type="match status" value="2"/>
</dbReference>
<dbReference type="Gene3D" id="3.30.70.270">
    <property type="match status" value="1"/>
</dbReference>
<dbReference type="STRING" id="1458985.BJP34_02575"/>
<dbReference type="InterPro" id="IPR011006">
    <property type="entry name" value="CheY-like_superfamily"/>
</dbReference>
<dbReference type="InterPro" id="IPR001789">
    <property type="entry name" value="Sig_transdc_resp-reg_receiver"/>
</dbReference>
<dbReference type="SMART" id="SM00448">
    <property type="entry name" value="REC"/>
    <property type="match status" value="3"/>
</dbReference>
<dbReference type="PROSITE" id="PS50887">
    <property type="entry name" value="GGDEF"/>
    <property type="match status" value="1"/>
</dbReference>
<dbReference type="PANTHER" id="PTHR48111:SF15">
    <property type="entry name" value="OMPR SUBFAMILY"/>
    <property type="match status" value="1"/>
</dbReference>
<dbReference type="OrthoDB" id="442759at2"/>
<keyword evidence="2" id="KW-0597">Phosphoprotein</keyword>
<evidence type="ECO:0000259" key="4">
    <source>
        <dbReference type="PROSITE" id="PS50110"/>
    </source>
</evidence>
<dbReference type="GO" id="GO:0032993">
    <property type="term" value="C:protein-DNA complex"/>
    <property type="evidence" value="ECO:0007669"/>
    <property type="project" value="TreeGrafter"/>
</dbReference>
<dbReference type="InterPro" id="IPR036388">
    <property type="entry name" value="WH-like_DNA-bd_sf"/>
</dbReference>
<feature type="domain" description="GGDEF" evidence="5">
    <location>
        <begin position="692"/>
        <end position="823"/>
    </location>
</feature>
<dbReference type="SUPFAM" id="SSF52172">
    <property type="entry name" value="CheY-like"/>
    <property type="match status" value="3"/>
</dbReference>
<organism evidence="7 8">
    <name type="scientific">Moorena producens PAL-8-15-08-1</name>
    <dbReference type="NCBI Taxonomy" id="1458985"/>
    <lineage>
        <taxon>Bacteria</taxon>
        <taxon>Bacillati</taxon>
        <taxon>Cyanobacteriota</taxon>
        <taxon>Cyanophyceae</taxon>
        <taxon>Coleofasciculales</taxon>
        <taxon>Coleofasciculaceae</taxon>
        <taxon>Moorena</taxon>
    </lineage>
</organism>
<dbReference type="KEGG" id="mpro:BJP34_02575"/>
<evidence type="ECO:0000313" key="7">
    <source>
        <dbReference type="EMBL" id="AOW98478.1"/>
    </source>
</evidence>
<dbReference type="Pfam" id="PF00990">
    <property type="entry name" value="GGDEF"/>
    <property type="match status" value="1"/>
</dbReference>
<dbReference type="InterPro" id="IPR039420">
    <property type="entry name" value="WalR-like"/>
</dbReference>
<keyword evidence="1 3" id="KW-0238">DNA-binding</keyword>
<dbReference type="GO" id="GO:0000976">
    <property type="term" value="F:transcription cis-regulatory region binding"/>
    <property type="evidence" value="ECO:0007669"/>
    <property type="project" value="TreeGrafter"/>
</dbReference>
<dbReference type="PANTHER" id="PTHR48111">
    <property type="entry name" value="REGULATOR OF RPOS"/>
    <property type="match status" value="1"/>
</dbReference>
<dbReference type="InterPro" id="IPR043128">
    <property type="entry name" value="Rev_trsase/Diguanyl_cyclase"/>
</dbReference>
<evidence type="ECO:0008006" key="9">
    <source>
        <dbReference type="Google" id="ProtNLM"/>
    </source>
</evidence>
<reference evidence="8" key="1">
    <citation type="submission" date="2016-10" db="EMBL/GenBank/DDBJ databases">
        <title>Comparative genomics uncovers the prolific and rare metabolic potential of the cyanobacterial genus Moorea.</title>
        <authorList>
            <person name="Leao T."/>
            <person name="Castelao G."/>
            <person name="Korobeynikov A."/>
            <person name="Monroe E.A."/>
            <person name="Podell S."/>
            <person name="Glukhov E."/>
            <person name="Allen E."/>
            <person name="Gerwick W.H."/>
            <person name="Gerwick L."/>
        </authorList>
    </citation>
    <scope>NUCLEOTIDE SEQUENCE [LARGE SCALE GENOMIC DNA]</scope>
    <source>
        <strain evidence="8">PAL-8-15-08-1</strain>
    </source>
</reference>
<evidence type="ECO:0000259" key="5">
    <source>
        <dbReference type="PROSITE" id="PS50887"/>
    </source>
</evidence>
<feature type="domain" description="OmpR/PhoB-type" evidence="6">
    <location>
        <begin position="123"/>
        <end position="221"/>
    </location>
</feature>
<feature type="DNA-binding region" description="OmpR/PhoB-type" evidence="3">
    <location>
        <begin position="123"/>
        <end position="221"/>
    </location>
</feature>
<evidence type="ECO:0000256" key="2">
    <source>
        <dbReference type="PROSITE-ProRule" id="PRU00169"/>
    </source>
</evidence>